<evidence type="ECO:0000313" key="3">
    <source>
        <dbReference type="Proteomes" id="UP000649617"/>
    </source>
</evidence>
<feature type="non-terminal residue" evidence="2">
    <location>
        <position position="198"/>
    </location>
</feature>
<protein>
    <submittedName>
        <fullName evidence="2">Uncharacterized protein</fullName>
    </submittedName>
</protein>
<feature type="compositionally biased region" description="Low complexity" evidence="1">
    <location>
        <begin position="81"/>
        <end position="94"/>
    </location>
</feature>
<sequence length="198" mass="21366">KDLNDPTLTKYLVYDDSEYSSVTKTDEISMEVGCQASEVSTLLEAMGNDPMFYRRIKPEEGSLLPGDGKKPGEGAHESGNPPGAKPGAKPAGVGRAKAKAKAKAKFAKVPDNVTDETMKDFISSYKSGISDATGVCAKLTQELEDLETQDKLITMINAASEGMAKTRRDVSNIKLEEDDDAWSKVCAIVERTRPFVVA</sequence>
<accession>A0A812RAD9</accession>
<dbReference type="Proteomes" id="UP000649617">
    <property type="component" value="Unassembled WGS sequence"/>
</dbReference>
<organism evidence="2 3">
    <name type="scientific">Symbiodinium pilosum</name>
    <name type="common">Dinoflagellate</name>
    <dbReference type="NCBI Taxonomy" id="2952"/>
    <lineage>
        <taxon>Eukaryota</taxon>
        <taxon>Sar</taxon>
        <taxon>Alveolata</taxon>
        <taxon>Dinophyceae</taxon>
        <taxon>Suessiales</taxon>
        <taxon>Symbiodiniaceae</taxon>
        <taxon>Symbiodinium</taxon>
    </lineage>
</organism>
<keyword evidence="3" id="KW-1185">Reference proteome</keyword>
<feature type="compositionally biased region" description="Basic and acidic residues" evidence="1">
    <location>
        <begin position="67"/>
        <end position="76"/>
    </location>
</feature>
<evidence type="ECO:0000313" key="2">
    <source>
        <dbReference type="EMBL" id="CAE7427004.1"/>
    </source>
</evidence>
<reference evidence="2" key="1">
    <citation type="submission" date="2021-02" db="EMBL/GenBank/DDBJ databases">
        <authorList>
            <person name="Dougan E. K."/>
            <person name="Rhodes N."/>
            <person name="Thang M."/>
            <person name="Chan C."/>
        </authorList>
    </citation>
    <scope>NUCLEOTIDE SEQUENCE</scope>
</reference>
<dbReference type="AlphaFoldDB" id="A0A812RAD9"/>
<feature type="region of interest" description="Disordered" evidence="1">
    <location>
        <begin position="59"/>
        <end position="94"/>
    </location>
</feature>
<dbReference type="OrthoDB" id="475325at2759"/>
<proteinExistence type="predicted"/>
<gene>
    <name evidence="2" type="ORF">SPIL2461_LOCUS10470</name>
</gene>
<feature type="non-terminal residue" evidence="2">
    <location>
        <position position="1"/>
    </location>
</feature>
<evidence type="ECO:0000256" key="1">
    <source>
        <dbReference type="SAM" id="MobiDB-lite"/>
    </source>
</evidence>
<dbReference type="EMBL" id="CAJNIZ010019478">
    <property type="protein sequence ID" value="CAE7427004.1"/>
    <property type="molecule type" value="Genomic_DNA"/>
</dbReference>
<comment type="caution">
    <text evidence="2">The sequence shown here is derived from an EMBL/GenBank/DDBJ whole genome shotgun (WGS) entry which is preliminary data.</text>
</comment>
<name>A0A812RAD9_SYMPI</name>